<reference evidence="7" key="1">
    <citation type="submission" date="2016-04" db="EMBL/GenBank/DDBJ databases">
        <authorList>
            <person name="Evans L.H."/>
            <person name="Alamgir A."/>
            <person name="Owens N."/>
            <person name="Weber N.D."/>
            <person name="Virtaneva K."/>
            <person name="Barbian K."/>
            <person name="Babar A."/>
            <person name="Rosenke K."/>
        </authorList>
    </citation>
    <scope>NUCLEOTIDE SEQUENCE</scope>
    <source>
        <strain evidence="7">86</strain>
    </source>
</reference>
<dbReference type="AlphaFoldDB" id="A0A212JAW3"/>
<dbReference type="PIRSF" id="PIRSF002457">
    <property type="entry name" value="DASS"/>
    <property type="match status" value="1"/>
</dbReference>
<keyword evidence="4 6" id="KW-1133">Transmembrane helix</keyword>
<dbReference type="Pfam" id="PF00939">
    <property type="entry name" value="Na_sulph_symp"/>
    <property type="match status" value="1"/>
</dbReference>
<dbReference type="GO" id="GO:0022857">
    <property type="term" value="F:transmembrane transporter activity"/>
    <property type="evidence" value="ECO:0007669"/>
    <property type="project" value="InterPro"/>
</dbReference>
<feature type="transmembrane region" description="Helical" evidence="6">
    <location>
        <begin position="202"/>
        <end position="222"/>
    </location>
</feature>
<feature type="transmembrane region" description="Helical" evidence="6">
    <location>
        <begin position="348"/>
        <end position="370"/>
    </location>
</feature>
<protein>
    <submittedName>
        <fullName evidence="7">Citrate carrier</fullName>
    </submittedName>
</protein>
<evidence type="ECO:0000256" key="2">
    <source>
        <dbReference type="ARBA" id="ARBA00007349"/>
    </source>
</evidence>
<organism evidence="7">
    <name type="scientific">uncultured delta proteobacterium</name>
    <dbReference type="NCBI Taxonomy" id="34034"/>
    <lineage>
        <taxon>Bacteria</taxon>
        <taxon>Deltaproteobacteria</taxon>
        <taxon>environmental samples</taxon>
    </lineage>
</organism>
<dbReference type="InterPro" id="IPR001898">
    <property type="entry name" value="SLC13A/DASS"/>
</dbReference>
<keyword evidence="3 6" id="KW-0812">Transmembrane</keyword>
<feature type="transmembrane region" description="Helical" evidence="6">
    <location>
        <begin position="47"/>
        <end position="64"/>
    </location>
</feature>
<keyword evidence="5 6" id="KW-0472">Membrane</keyword>
<comment type="subcellular location">
    <subcellularLocation>
        <location evidence="1">Membrane</location>
        <topology evidence="1">Multi-pass membrane protein</topology>
    </subcellularLocation>
</comment>
<feature type="transmembrane region" description="Helical" evidence="6">
    <location>
        <begin position="409"/>
        <end position="426"/>
    </location>
</feature>
<accession>A0A212JAW3</accession>
<evidence type="ECO:0000256" key="5">
    <source>
        <dbReference type="ARBA" id="ARBA00023136"/>
    </source>
</evidence>
<feature type="transmembrane region" description="Helical" evidence="6">
    <location>
        <begin position="432"/>
        <end position="455"/>
    </location>
</feature>
<evidence type="ECO:0000256" key="3">
    <source>
        <dbReference type="ARBA" id="ARBA00022692"/>
    </source>
</evidence>
<feature type="transmembrane region" description="Helical" evidence="6">
    <location>
        <begin position="467"/>
        <end position="490"/>
    </location>
</feature>
<feature type="transmembrane region" description="Helical" evidence="6">
    <location>
        <begin position="295"/>
        <end position="314"/>
    </location>
</feature>
<proteinExistence type="inferred from homology"/>
<dbReference type="GO" id="GO:0016020">
    <property type="term" value="C:membrane"/>
    <property type="evidence" value="ECO:0007669"/>
    <property type="project" value="UniProtKB-SubCell"/>
</dbReference>
<feature type="transmembrane region" description="Helical" evidence="6">
    <location>
        <begin position="71"/>
        <end position="89"/>
    </location>
</feature>
<feature type="transmembrane region" description="Helical" evidence="6">
    <location>
        <begin position="101"/>
        <end position="126"/>
    </location>
</feature>
<gene>
    <name evidence="7" type="primary">citT</name>
    <name evidence="7" type="ORF">KL86DPRO_11065</name>
</gene>
<dbReference type="NCBIfam" id="TIGR00785">
    <property type="entry name" value="dass"/>
    <property type="match status" value="1"/>
</dbReference>
<comment type="similarity">
    <text evidence="2">Belongs to the SLC13A/DASS transporter (TC 2.A.47) family. DIT1 subfamily.</text>
</comment>
<dbReference type="EMBL" id="FLUQ01000001">
    <property type="protein sequence ID" value="SBV96560.1"/>
    <property type="molecule type" value="Genomic_DNA"/>
</dbReference>
<evidence type="ECO:0000256" key="4">
    <source>
        <dbReference type="ARBA" id="ARBA00022989"/>
    </source>
</evidence>
<sequence>MSKLVKGCLTIGVGVAVYLLPTLFGAAAAPGASGLLAVGVPEGLPPQAWLYFAIFMGVVAGLILEPVPAALVSFIGMAAAVFLRVGAIAPHNHAIDIKTALAWGLSGFSDSTVWLIFVAFMFAMGYEKTGLGKRIALILVRRLGKSSLGLGYAVALADCVLAPFMPSNTARSGGTLFPIIRNIPVMFGSLPDKEPRKLGAYLTWVALASTCVTSSLFYTGLAPNILAGSILNSNGVTFSWTTWFFAMAPVGIPLLLLVPLLTYFLYPPTMKRAEDAPVWAAAELEKMGRVTRREWTMLGLALLALSLWIWGSHLMEGTEAALIVLMLMPLLGVCTWDDILANKGAWNVLIWFGTLVTLAGGLGHVGFLPWFAAGTGTLVQGYSPHMITLILLVIFFVSHYLFASVTAHVTALLGLFITTAAGIAGVDVAQTALLLAMSLGLMGIITPYGAGPSPIWYGAGYVSPKAFWALGFVFGVLYLAAFLLVTVPWLGVLNPALGR</sequence>
<evidence type="ECO:0000313" key="7">
    <source>
        <dbReference type="EMBL" id="SBV96560.1"/>
    </source>
</evidence>
<dbReference type="PANTHER" id="PTHR42826">
    <property type="entry name" value="DICARBOXYLATE TRANSPORTER 2.1, CHLOROPLASTIC"/>
    <property type="match status" value="1"/>
</dbReference>
<feature type="transmembrane region" description="Helical" evidence="6">
    <location>
        <begin position="382"/>
        <end position="402"/>
    </location>
</feature>
<dbReference type="InterPro" id="IPR030676">
    <property type="entry name" value="CitT-rel"/>
</dbReference>
<feature type="transmembrane region" description="Helical" evidence="6">
    <location>
        <begin position="320"/>
        <end position="336"/>
    </location>
</feature>
<feature type="transmembrane region" description="Helical" evidence="6">
    <location>
        <begin position="242"/>
        <end position="266"/>
    </location>
</feature>
<evidence type="ECO:0000256" key="1">
    <source>
        <dbReference type="ARBA" id="ARBA00004141"/>
    </source>
</evidence>
<evidence type="ECO:0000256" key="6">
    <source>
        <dbReference type="SAM" id="Phobius"/>
    </source>
</evidence>
<name>A0A212JAW3_9DELT</name>